<evidence type="ECO:0000256" key="5">
    <source>
        <dbReference type="PIRSR" id="PIRSR601486-1"/>
    </source>
</evidence>
<dbReference type="InterPro" id="IPR012292">
    <property type="entry name" value="Globin/Proto"/>
</dbReference>
<keyword evidence="1" id="KW-0813">Transport</keyword>
<dbReference type="RefSeq" id="WP_011763806.1">
    <property type="nucleotide sequence ID" value="NC_008702.1"/>
</dbReference>
<feature type="binding site" description="distal binding residue" evidence="5">
    <location>
        <position position="39"/>
    </location>
    <ligand>
        <name>heme</name>
        <dbReference type="ChEBI" id="CHEBI:30413"/>
    </ligand>
    <ligandPart>
        <name>Fe</name>
        <dbReference type="ChEBI" id="CHEBI:18248"/>
    </ligandPart>
</feature>
<gene>
    <name evidence="6" type="ordered locus">azo0069</name>
</gene>
<dbReference type="HOGENOM" id="CLU_104957_4_1_4"/>
<dbReference type="KEGG" id="azo:azo0069"/>
<evidence type="ECO:0000256" key="3">
    <source>
        <dbReference type="ARBA" id="ARBA00022723"/>
    </source>
</evidence>
<dbReference type="Proteomes" id="UP000002588">
    <property type="component" value="Chromosome"/>
</dbReference>
<keyword evidence="3 5" id="KW-0479">Metal-binding</keyword>
<dbReference type="Pfam" id="PF01152">
    <property type="entry name" value="Bac_globin"/>
    <property type="match status" value="1"/>
</dbReference>
<sequence length="126" mass="14392">MTELTEQHIRNLVHTFYGRARQHPSLGPVFNAAVSDWDHHLGVIVDFWSNSLLHTQRYKGHAFPVHMNLPIKREHFGQWLELFREAARETLPEEAARAAIGRAEFMAESFRAGLFPLDPPGRPLAG</sequence>
<reference evidence="6 7" key="1">
    <citation type="journal article" date="2006" name="Nat. Biotechnol.">
        <title>Complete genome of the mutualistic, N2-fixing grass endophyte Azoarcus sp. strain BH72.</title>
        <authorList>
            <person name="Krause A."/>
            <person name="Ramakumar A."/>
            <person name="Bartels D."/>
            <person name="Battistoni F."/>
            <person name="Bekel T."/>
            <person name="Boch J."/>
            <person name="Boehm M."/>
            <person name="Friedrich F."/>
            <person name="Hurek T."/>
            <person name="Krause L."/>
            <person name="Linke B."/>
            <person name="McHardy A.C."/>
            <person name="Sarkar A."/>
            <person name="Schneiker S."/>
            <person name="Syed A.A."/>
            <person name="Thauer R."/>
            <person name="Vorhoelter F.-J."/>
            <person name="Weidner S."/>
            <person name="Puehler A."/>
            <person name="Reinhold-Hurek B."/>
            <person name="Kaiser O."/>
            <person name="Goesmann A."/>
        </authorList>
    </citation>
    <scope>NUCLEOTIDE SEQUENCE [LARGE SCALE GENOMIC DNA]</scope>
    <source>
        <strain evidence="6 7">BH72</strain>
    </source>
</reference>
<evidence type="ECO:0000256" key="1">
    <source>
        <dbReference type="ARBA" id="ARBA00022448"/>
    </source>
</evidence>
<evidence type="ECO:0000313" key="7">
    <source>
        <dbReference type="Proteomes" id="UP000002588"/>
    </source>
</evidence>
<accession>A1K1I2</accession>
<evidence type="ECO:0000313" key="6">
    <source>
        <dbReference type="EMBL" id="CAL92687.1"/>
    </source>
</evidence>
<dbReference type="AlphaFoldDB" id="A1K1I2"/>
<protein>
    <submittedName>
        <fullName evidence="6">Conserved hypothetical globin-like protein</fullName>
    </submittedName>
</protein>
<dbReference type="GO" id="GO:0046872">
    <property type="term" value="F:metal ion binding"/>
    <property type="evidence" value="ECO:0007669"/>
    <property type="project" value="UniProtKB-KW"/>
</dbReference>
<dbReference type="InterPro" id="IPR001486">
    <property type="entry name" value="Hemoglobin_trunc"/>
</dbReference>
<dbReference type="eggNOG" id="COG2346">
    <property type="taxonomic scope" value="Bacteria"/>
</dbReference>
<evidence type="ECO:0000256" key="4">
    <source>
        <dbReference type="ARBA" id="ARBA00023004"/>
    </source>
</evidence>
<dbReference type="STRING" id="62928.azo0069"/>
<keyword evidence="4 5" id="KW-0408">Iron</keyword>
<evidence type="ECO:0000256" key="2">
    <source>
        <dbReference type="ARBA" id="ARBA00022617"/>
    </source>
</evidence>
<keyword evidence="7" id="KW-1185">Reference proteome</keyword>
<organism evidence="6 7">
    <name type="scientific">Azoarcus sp. (strain BH72)</name>
    <dbReference type="NCBI Taxonomy" id="418699"/>
    <lineage>
        <taxon>Bacteria</taxon>
        <taxon>Pseudomonadati</taxon>
        <taxon>Pseudomonadota</taxon>
        <taxon>Betaproteobacteria</taxon>
        <taxon>Rhodocyclales</taxon>
        <taxon>Zoogloeaceae</taxon>
        <taxon>Azoarcus</taxon>
    </lineage>
</organism>
<dbReference type="InterPro" id="IPR009050">
    <property type="entry name" value="Globin-like_sf"/>
</dbReference>
<dbReference type="CDD" id="cd08916">
    <property type="entry name" value="TrHb3_P"/>
    <property type="match status" value="1"/>
</dbReference>
<dbReference type="SUPFAM" id="SSF46458">
    <property type="entry name" value="Globin-like"/>
    <property type="match status" value="1"/>
</dbReference>
<dbReference type="GO" id="GO:0020037">
    <property type="term" value="F:heme binding"/>
    <property type="evidence" value="ECO:0007669"/>
    <property type="project" value="InterPro"/>
</dbReference>
<keyword evidence="2 5" id="KW-0349">Heme</keyword>
<dbReference type="Gene3D" id="1.10.490.10">
    <property type="entry name" value="Globins"/>
    <property type="match status" value="1"/>
</dbReference>
<dbReference type="GO" id="GO:0019825">
    <property type="term" value="F:oxygen binding"/>
    <property type="evidence" value="ECO:0007669"/>
    <property type="project" value="InterPro"/>
</dbReference>
<dbReference type="EMBL" id="AM406670">
    <property type="protein sequence ID" value="CAL92687.1"/>
    <property type="molecule type" value="Genomic_DNA"/>
</dbReference>
<proteinExistence type="predicted"/>
<name>A1K1I2_AZOSB</name>